<evidence type="ECO:0000313" key="2">
    <source>
        <dbReference type="Proteomes" id="UP000007148"/>
    </source>
</evidence>
<reference evidence="1 2" key="1">
    <citation type="journal article" date="2011" name="PLoS Pathog.">
        <title>Endophytic Life Strategies Decoded by Genome and Transcriptome Analyses of the Mutualistic Root Symbiont Piriformospora indica.</title>
        <authorList>
            <person name="Zuccaro A."/>
            <person name="Lahrmann U."/>
            <person name="Guldener U."/>
            <person name="Langen G."/>
            <person name="Pfiffi S."/>
            <person name="Biedenkopf D."/>
            <person name="Wong P."/>
            <person name="Samans B."/>
            <person name="Grimm C."/>
            <person name="Basiewicz M."/>
            <person name="Murat C."/>
            <person name="Martin F."/>
            <person name="Kogel K.H."/>
        </authorList>
    </citation>
    <scope>NUCLEOTIDE SEQUENCE [LARGE SCALE GENOMIC DNA]</scope>
    <source>
        <strain evidence="1 2">DSM 11827</strain>
    </source>
</reference>
<organism evidence="1 2">
    <name type="scientific">Serendipita indica (strain DSM 11827)</name>
    <name type="common">Root endophyte fungus</name>
    <name type="synonym">Piriformospora indica</name>
    <dbReference type="NCBI Taxonomy" id="1109443"/>
    <lineage>
        <taxon>Eukaryota</taxon>
        <taxon>Fungi</taxon>
        <taxon>Dikarya</taxon>
        <taxon>Basidiomycota</taxon>
        <taxon>Agaricomycotina</taxon>
        <taxon>Agaricomycetes</taxon>
        <taxon>Sebacinales</taxon>
        <taxon>Serendipitaceae</taxon>
        <taxon>Serendipita</taxon>
    </lineage>
</organism>
<name>G4U1Y1_SERID</name>
<dbReference type="EMBL" id="CAFZ01001742">
    <property type="protein sequence ID" value="CCA77574.1"/>
    <property type="molecule type" value="Genomic_DNA"/>
</dbReference>
<accession>G4U1Y1</accession>
<protein>
    <submittedName>
        <fullName evidence="1">Uncharacterized protein</fullName>
    </submittedName>
</protein>
<gene>
    <name evidence="1" type="ORF">PIIN_11551</name>
</gene>
<comment type="caution">
    <text evidence="1">The sequence shown here is derived from an EMBL/GenBank/DDBJ whole genome shotgun (WGS) entry which is preliminary data.</text>
</comment>
<keyword evidence="2" id="KW-1185">Reference proteome</keyword>
<dbReference type="InParanoid" id="G4U1Y1"/>
<evidence type="ECO:0000313" key="1">
    <source>
        <dbReference type="EMBL" id="CCA77574.1"/>
    </source>
</evidence>
<dbReference type="Proteomes" id="UP000007148">
    <property type="component" value="Unassembled WGS sequence"/>
</dbReference>
<dbReference type="AlphaFoldDB" id="G4U1Y1"/>
<dbReference type="HOGENOM" id="CLU_2688717_0_0_1"/>
<proteinExistence type="predicted"/>
<sequence>MEGFLKEVKVWKYISRVPMPPLPKDAAKLHAHNATSKPAIYGFADIIGCLSGEGYTDDLTFIEDVAQRINDRPY</sequence>